<gene>
    <name evidence="4" type="ORF">AY555_05980</name>
</gene>
<dbReference type="SUPFAM" id="SSF51120">
    <property type="entry name" value="beta-Roll"/>
    <property type="match status" value="4"/>
</dbReference>
<evidence type="ECO:0000256" key="2">
    <source>
        <dbReference type="ARBA" id="ARBA00022525"/>
    </source>
</evidence>
<feature type="region of interest" description="Disordered" evidence="3">
    <location>
        <begin position="229"/>
        <end position="257"/>
    </location>
</feature>
<dbReference type="GO" id="GO:0005576">
    <property type="term" value="C:extracellular region"/>
    <property type="evidence" value="ECO:0007669"/>
    <property type="project" value="UniProtKB-SubCell"/>
</dbReference>
<dbReference type="InterPro" id="IPR011049">
    <property type="entry name" value="Serralysin-like_metalloprot_C"/>
</dbReference>
<sequence>MDLSGNGSDALQALRSMLSPFSSVLVFSGPDPFRYGVWFSRDANNLDIFIDADGDLRTVEARYRFPGVKSISADDLGLVITAGDGHLNLAEASSPVAVDWRDASMASITTVDGALHVPNVLDASQQIHHAVDLVGGHGDDLLIGSPLSHDILRGGTGADQLDGGLGSYDTASYSDRQEPVLAVLRGPLEGVAFVGGRSEDTLKNIESLEGGDGDDALVGDDEPNYLCGGKGDDTLRGRGGNDDLHGGEGKDLLDGGEGGRDTAIYREKNEAVVVSLDNGADAIVYVGGVAEDTLRRIECVEGGDGHDVLVGDTRHNMFWGNGGDDVLMGREGNDLLDGGEGKDVLDGGSGDDTALYTKRGTAAVYVLLNDSGDGLAYVNGVHEDLLRSVENIVTGAGHDHLIGNDRDNQLSGGAGRDVLFGGAGNDVLNGGLDHDTLDGGIGVDRALYSDRTGDVVVTLNGSTHAHVRIGGLVEDSLRNIEQLQAGSGNDQLTGDDRNNWFDGQGGRDVLRGRGGNDTLYGGDGEDILDGGAGHDFLFGGQGADTLTGGSGADMFGYFRLWDMHGDTIMDFNRTQGDRIWLYDRFDASPDRIGWQPFKFSGATATPYSFWYHLVDDEDDLILIGDSDGDVETWEVALSIPGVSSLYQSDFVA</sequence>
<dbReference type="STRING" id="1549855.AY555_05980"/>
<dbReference type="PRINTS" id="PR00313">
    <property type="entry name" value="CABNDNGRPT"/>
</dbReference>
<keyword evidence="2" id="KW-0964">Secreted</keyword>
<comment type="subcellular location">
    <subcellularLocation>
        <location evidence="1">Secreted</location>
    </subcellularLocation>
</comment>
<dbReference type="EMBL" id="CP014525">
    <property type="protein sequence ID" value="AMW34803.1"/>
    <property type="molecule type" value="Genomic_DNA"/>
</dbReference>
<dbReference type="InterPro" id="IPR050557">
    <property type="entry name" value="RTX_toxin/Mannuronan_C5-epim"/>
</dbReference>
<dbReference type="InterPro" id="IPR001343">
    <property type="entry name" value="Hemolysn_Ca-bd"/>
</dbReference>
<evidence type="ECO:0000256" key="3">
    <source>
        <dbReference type="SAM" id="MobiDB-lite"/>
    </source>
</evidence>
<dbReference type="PANTHER" id="PTHR38340:SF1">
    <property type="entry name" value="S-LAYER PROTEIN"/>
    <property type="match status" value="1"/>
</dbReference>
<dbReference type="PROSITE" id="PS00330">
    <property type="entry name" value="HEMOLYSIN_CALCIUM"/>
    <property type="match status" value="7"/>
</dbReference>
<dbReference type="InterPro" id="IPR018511">
    <property type="entry name" value="Hemolysin-typ_Ca-bd_CS"/>
</dbReference>
<keyword evidence="5" id="KW-1185">Reference proteome</keyword>
<accession>A0A143DEV1</accession>
<dbReference type="Pfam" id="PF00353">
    <property type="entry name" value="HemolysinCabind"/>
    <property type="match status" value="6"/>
</dbReference>
<dbReference type="Gene3D" id="2.150.10.10">
    <property type="entry name" value="Serralysin-like metalloprotease, C-terminal"/>
    <property type="match status" value="6"/>
</dbReference>
<feature type="compositionally biased region" description="Basic and acidic residues" evidence="3">
    <location>
        <begin position="230"/>
        <end position="257"/>
    </location>
</feature>
<name>A0A143DEV1_9PROT</name>
<dbReference type="KEGG" id="hjo:AY555_05980"/>
<evidence type="ECO:0000313" key="4">
    <source>
        <dbReference type="EMBL" id="AMW34803.1"/>
    </source>
</evidence>
<proteinExistence type="predicted"/>
<dbReference type="GO" id="GO:0005509">
    <property type="term" value="F:calcium ion binding"/>
    <property type="evidence" value="ECO:0007669"/>
    <property type="project" value="InterPro"/>
</dbReference>
<organism evidence="4 5">
    <name type="scientific">Haematospirillum jordaniae</name>
    <dbReference type="NCBI Taxonomy" id="1549855"/>
    <lineage>
        <taxon>Bacteria</taxon>
        <taxon>Pseudomonadati</taxon>
        <taxon>Pseudomonadota</taxon>
        <taxon>Alphaproteobacteria</taxon>
        <taxon>Rhodospirillales</taxon>
        <taxon>Novispirillaceae</taxon>
        <taxon>Haematospirillum</taxon>
    </lineage>
</organism>
<evidence type="ECO:0000256" key="1">
    <source>
        <dbReference type="ARBA" id="ARBA00004613"/>
    </source>
</evidence>
<protein>
    <recommendedName>
        <fullName evidence="6">Peptidase M10 serralysin C-terminal domain-containing protein</fullName>
    </recommendedName>
</protein>
<dbReference type="AlphaFoldDB" id="A0A143DEV1"/>
<evidence type="ECO:0008006" key="6">
    <source>
        <dbReference type="Google" id="ProtNLM"/>
    </source>
</evidence>
<reference evidence="4 5" key="1">
    <citation type="submission" date="2016-02" db="EMBL/GenBank/DDBJ databases">
        <title>Complete Genome of H5569, the type strain of the newly described species Haematospirillium jordaniae.</title>
        <authorList>
            <person name="Nicholson A.C."/>
            <person name="Humrighouse B.W."/>
            <person name="Loparov V."/>
            <person name="McQuiston J.R."/>
        </authorList>
    </citation>
    <scope>NUCLEOTIDE SEQUENCE [LARGE SCALE GENOMIC DNA]</scope>
    <source>
        <strain evidence="4 5">H5569</strain>
    </source>
</reference>
<dbReference type="PANTHER" id="PTHR38340">
    <property type="entry name" value="S-LAYER PROTEIN"/>
    <property type="match status" value="1"/>
</dbReference>
<dbReference type="Proteomes" id="UP000076066">
    <property type="component" value="Chromosome"/>
</dbReference>
<evidence type="ECO:0000313" key="5">
    <source>
        <dbReference type="Proteomes" id="UP000076066"/>
    </source>
</evidence>